<evidence type="ECO:0000313" key="2">
    <source>
        <dbReference type="Proteomes" id="UP000291793"/>
    </source>
</evidence>
<dbReference type="Proteomes" id="UP000291793">
    <property type="component" value="Unassembled WGS sequence"/>
</dbReference>
<dbReference type="PANTHER" id="PTHR34413">
    <property type="entry name" value="PROPHAGE TAIL FIBER ASSEMBLY PROTEIN HOMOLOG TFAE-RELATED-RELATED"/>
    <property type="match status" value="1"/>
</dbReference>
<dbReference type="PANTHER" id="PTHR34413:SF2">
    <property type="entry name" value="PROPHAGE TAIL FIBER ASSEMBLY PROTEIN HOMOLOG TFAE-RELATED"/>
    <property type="match status" value="1"/>
</dbReference>
<evidence type="ECO:0000313" key="1">
    <source>
        <dbReference type="EMBL" id="TCB98141.1"/>
    </source>
</evidence>
<proteinExistence type="predicted"/>
<organism evidence="1 2">
    <name type="scientific">Kosakonia quasisacchari</name>
    <dbReference type="NCBI Taxonomy" id="2529380"/>
    <lineage>
        <taxon>Bacteria</taxon>
        <taxon>Pseudomonadati</taxon>
        <taxon>Pseudomonadota</taxon>
        <taxon>Gammaproteobacteria</taxon>
        <taxon>Enterobacterales</taxon>
        <taxon>Enterobacteriaceae</taxon>
        <taxon>Kosakonia</taxon>
    </lineage>
</organism>
<name>A0A4R0GR88_9ENTR</name>
<reference evidence="1 2" key="1">
    <citation type="submission" date="2019-02" db="EMBL/GenBank/DDBJ databases">
        <title>The draft genome of Kosakonia quasisacchari strain WCHKQ120001.</title>
        <authorList>
            <person name="Wang C."/>
            <person name="Feng Y."/>
            <person name="Zong Z."/>
        </authorList>
    </citation>
    <scope>NUCLEOTIDE SEQUENCE [LARGE SCALE GENOMIC DNA]</scope>
    <source>
        <strain evidence="1 2">WCHKQ120001</strain>
    </source>
</reference>
<accession>A0A4R0GR88</accession>
<dbReference type="Pfam" id="PF02413">
    <property type="entry name" value="Caudo_TAP"/>
    <property type="match status" value="1"/>
</dbReference>
<dbReference type="AlphaFoldDB" id="A0A4R0GR88"/>
<keyword evidence="2" id="KW-1185">Reference proteome</keyword>
<dbReference type="RefSeq" id="WP_020454423.1">
    <property type="nucleotide sequence ID" value="NZ_SJOP01000029.1"/>
</dbReference>
<protein>
    <submittedName>
        <fullName evidence="1">Tail fiber assembly protein</fullName>
    </submittedName>
</protein>
<sequence length="142" mass="15741">MDKFTIINALDKNLYYTIDFIVGISGNTLPEVWTLDRLGDGYYKAQYQGAKVDPETGEATGGKWVETGGPSRDDIIAAADWQKNSAISEATTRIAPLQDAVDIGIATDEEQSSLLLWKKYRVFLNRIDTTTAPDITWPVKPL</sequence>
<dbReference type="InterPro" id="IPR003458">
    <property type="entry name" value="Phage_T4_Gp38_tail_assem"/>
</dbReference>
<dbReference type="EMBL" id="SJOP01000029">
    <property type="protein sequence ID" value="TCB98141.1"/>
    <property type="molecule type" value="Genomic_DNA"/>
</dbReference>
<gene>
    <name evidence="1" type="ORF">E0L21_22495</name>
</gene>
<comment type="caution">
    <text evidence="1">The sequence shown here is derived from an EMBL/GenBank/DDBJ whole genome shotgun (WGS) entry which is preliminary data.</text>
</comment>
<dbReference type="InterPro" id="IPR051220">
    <property type="entry name" value="TFA_Chaperone"/>
</dbReference>
<dbReference type="OrthoDB" id="8596093at2"/>